<evidence type="ECO:0000256" key="3">
    <source>
        <dbReference type="ARBA" id="ARBA00023125"/>
    </source>
</evidence>
<dbReference type="PANTHER" id="PTHR30537">
    <property type="entry name" value="HTH-TYPE TRANSCRIPTIONAL REGULATOR"/>
    <property type="match status" value="1"/>
</dbReference>
<dbReference type="PANTHER" id="PTHR30537:SF5">
    <property type="entry name" value="HTH-TYPE TRANSCRIPTIONAL ACTIVATOR TTDR-RELATED"/>
    <property type="match status" value="1"/>
</dbReference>
<gene>
    <name evidence="6" type="ORF">LZC94_32020</name>
</gene>
<dbReference type="EMBL" id="CP089984">
    <property type="protein sequence ID" value="WXB12463.1"/>
    <property type="molecule type" value="Genomic_DNA"/>
</dbReference>
<dbReference type="InterPro" id="IPR036388">
    <property type="entry name" value="WH-like_DNA-bd_sf"/>
</dbReference>
<dbReference type="SUPFAM" id="SSF53850">
    <property type="entry name" value="Periplasmic binding protein-like II"/>
    <property type="match status" value="1"/>
</dbReference>
<proteinExistence type="inferred from homology"/>
<feature type="domain" description="HTH lysR-type" evidence="5">
    <location>
        <begin position="1"/>
        <end position="53"/>
    </location>
</feature>
<dbReference type="Gene3D" id="1.10.10.10">
    <property type="entry name" value="Winged helix-like DNA-binding domain superfamily/Winged helix DNA-binding domain"/>
    <property type="match status" value="1"/>
</dbReference>
<dbReference type="InterPro" id="IPR005119">
    <property type="entry name" value="LysR_subst-bd"/>
</dbReference>
<dbReference type="SUPFAM" id="SSF46785">
    <property type="entry name" value="Winged helix' DNA-binding domain"/>
    <property type="match status" value="1"/>
</dbReference>
<keyword evidence="3" id="KW-0238">DNA-binding</keyword>
<name>A0ABZ2LRF1_9BACT</name>
<keyword evidence="2" id="KW-0805">Transcription regulation</keyword>
<dbReference type="CDD" id="cd08471">
    <property type="entry name" value="PBP2_CrgA_like_2"/>
    <property type="match status" value="1"/>
</dbReference>
<dbReference type="InterPro" id="IPR000847">
    <property type="entry name" value="LysR_HTH_N"/>
</dbReference>
<organism evidence="6 7">
    <name type="scientific">Pendulispora albinea</name>
    <dbReference type="NCBI Taxonomy" id="2741071"/>
    <lineage>
        <taxon>Bacteria</taxon>
        <taxon>Pseudomonadati</taxon>
        <taxon>Myxococcota</taxon>
        <taxon>Myxococcia</taxon>
        <taxon>Myxococcales</taxon>
        <taxon>Sorangiineae</taxon>
        <taxon>Pendulisporaceae</taxon>
        <taxon>Pendulispora</taxon>
    </lineage>
</organism>
<dbReference type="Proteomes" id="UP001370348">
    <property type="component" value="Chromosome"/>
</dbReference>
<dbReference type="InterPro" id="IPR058163">
    <property type="entry name" value="LysR-type_TF_proteobact-type"/>
</dbReference>
<reference evidence="6 7" key="1">
    <citation type="submission" date="2021-12" db="EMBL/GenBank/DDBJ databases">
        <title>Discovery of the Pendulisporaceae a myxobacterial family with distinct sporulation behavior and unique specialized metabolism.</title>
        <authorList>
            <person name="Garcia R."/>
            <person name="Popoff A."/>
            <person name="Bader C.D."/>
            <person name="Loehr J."/>
            <person name="Walesch S."/>
            <person name="Walt C."/>
            <person name="Boldt J."/>
            <person name="Bunk B."/>
            <person name="Haeckl F.J.F.P.J."/>
            <person name="Gunesch A.P."/>
            <person name="Birkelbach J."/>
            <person name="Nuebel U."/>
            <person name="Pietschmann T."/>
            <person name="Bach T."/>
            <person name="Mueller R."/>
        </authorList>
    </citation>
    <scope>NUCLEOTIDE SEQUENCE [LARGE SCALE GENOMIC DNA]</scope>
    <source>
        <strain evidence="6 7">MSr11954</strain>
    </source>
</reference>
<evidence type="ECO:0000313" key="6">
    <source>
        <dbReference type="EMBL" id="WXB12463.1"/>
    </source>
</evidence>
<keyword evidence="4" id="KW-0804">Transcription</keyword>
<sequence>MRVFIAVADEEGFAPAARRLSMSAPAVTRAISALEGRLGTRLLRRTTRVVRLTEAGRRYLTDCRRILGEIEEAEAAAAGEDAEPRGTLQVTASVNFGRMFIAPIVLEFLARHPHVSVRTLMVDHVVNLVDEGMDVGVRIAHLPDSELRGIPVGTVRRVVCASPAYLAAHGKPEKPSDLTHHETISFSSVNPNRHWSFTSANGGKPQTATPEPRLFVNSADVAIAAATAGHGLTRVLSYMIQPELRAGQLAIVLEDFEPPEIPIHVVYPDARRAASRVRAFVEFAAERLRALAYKGSFGTKAGKKLESS</sequence>
<accession>A0ABZ2LRF1</accession>
<comment type="similarity">
    <text evidence="1">Belongs to the LysR transcriptional regulatory family.</text>
</comment>
<keyword evidence="7" id="KW-1185">Reference proteome</keyword>
<evidence type="ECO:0000313" key="7">
    <source>
        <dbReference type="Proteomes" id="UP001370348"/>
    </source>
</evidence>
<protein>
    <submittedName>
        <fullName evidence="6">LysR family transcriptional regulator</fullName>
    </submittedName>
</protein>
<dbReference type="PROSITE" id="PS50931">
    <property type="entry name" value="HTH_LYSR"/>
    <property type="match status" value="1"/>
</dbReference>
<evidence type="ECO:0000256" key="2">
    <source>
        <dbReference type="ARBA" id="ARBA00023015"/>
    </source>
</evidence>
<dbReference type="Gene3D" id="3.40.190.290">
    <property type="match status" value="1"/>
</dbReference>
<evidence type="ECO:0000259" key="5">
    <source>
        <dbReference type="PROSITE" id="PS50931"/>
    </source>
</evidence>
<dbReference type="InterPro" id="IPR036390">
    <property type="entry name" value="WH_DNA-bd_sf"/>
</dbReference>
<evidence type="ECO:0000256" key="4">
    <source>
        <dbReference type="ARBA" id="ARBA00023163"/>
    </source>
</evidence>
<dbReference type="Pfam" id="PF03466">
    <property type="entry name" value="LysR_substrate"/>
    <property type="match status" value="1"/>
</dbReference>
<dbReference type="RefSeq" id="WP_394822085.1">
    <property type="nucleotide sequence ID" value="NZ_CP089984.1"/>
</dbReference>
<evidence type="ECO:0000256" key="1">
    <source>
        <dbReference type="ARBA" id="ARBA00009437"/>
    </source>
</evidence>
<dbReference type="Pfam" id="PF00126">
    <property type="entry name" value="HTH_1"/>
    <property type="match status" value="1"/>
</dbReference>